<sequence length="457" mass="51428">MDALADLNLFELPEQQTKISSKVSKALKENPDIRLGFDHCCTCATPLTLSDKSDKTCKACKRVWYCSKECRRQDGEAVLNDEDQASGHSAVMCHLLRLCEIDELVEDPKSTHQSISKEDKKASIDRINSEFESYPATLNVLMDAPCFQPVLTCPKEQKQCPSNGLEDKEGKLRTLTIHIIGATEEAELWGDFKLSHESCRNAGDAYSEALAELASTYSSIHTINLIFVGPSCPEKNRHDVKIIQKGNLNVDGKKRKREDTCELILQTHQSDYDTASLKELPKPDFYVFFNPGFTCPDYNWSIALDVCIQQNLSRRVPFLVTTNTEMEAISDLQYLHQRGYIDDLPATVADIVQDGILEHDKDIVDYNDKHDMFFGENPNSGARVRQSGNMANDLFVKNRWIYGGLFSVITSEAGSNVKKINASSSPKKMKKQNNVQDSKVKTKKKKIIKKNKNSALM</sequence>
<proteinExistence type="predicted"/>
<protein>
    <recommendedName>
        <fullName evidence="2">Mitochondrial splicing suppressor 51-like C-terminal domain-containing protein</fullName>
    </recommendedName>
</protein>
<organism evidence="3">
    <name type="scientific">Chaetoceros debilis</name>
    <dbReference type="NCBI Taxonomy" id="122233"/>
    <lineage>
        <taxon>Eukaryota</taxon>
        <taxon>Sar</taxon>
        <taxon>Stramenopiles</taxon>
        <taxon>Ochrophyta</taxon>
        <taxon>Bacillariophyta</taxon>
        <taxon>Coscinodiscophyceae</taxon>
        <taxon>Chaetocerotophycidae</taxon>
        <taxon>Chaetocerotales</taxon>
        <taxon>Chaetocerotaceae</taxon>
        <taxon>Chaetoceros</taxon>
    </lineage>
</organism>
<feature type="domain" description="Mitochondrial splicing suppressor 51-like C-terminal" evidence="2">
    <location>
        <begin position="167"/>
        <end position="335"/>
    </location>
</feature>
<reference evidence="3" key="1">
    <citation type="submission" date="2021-01" db="EMBL/GenBank/DDBJ databases">
        <authorList>
            <person name="Corre E."/>
            <person name="Pelletier E."/>
            <person name="Niang G."/>
            <person name="Scheremetjew M."/>
            <person name="Finn R."/>
            <person name="Kale V."/>
            <person name="Holt S."/>
            <person name="Cochrane G."/>
            <person name="Meng A."/>
            <person name="Brown T."/>
            <person name="Cohen L."/>
        </authorList>
    </citation>
    <scope>NUCLEOTIDE SEQUENCE</scope>
    <source>
        <strain evidence="3">MM31A-1</strain>
    </source>
</reference>
<feature type="compositionally biased region" description="Polar residues" evidence="1">
    <location>
        <begin position="421"/>
        <end position="437"/>
    </location>
</feature>
<dbReference type="EMBL" id="HBIO01008320">
    <property type="protein sequence ID" value="CAE0461504.1"/>
    <property type="molecule type" value="Transcribed_RNA"/>
</dbReference>
<dbReference type="Pfam" id="PF20179">
    <property type="entry name" value="MSS51_C"/>
    <property type="match status" value="1"/>
</dbReference>
<dbReference type="SUPFAM" id="SSF144232">
    <property type="entry name" value="HIT/MYND zinc finger-like"/>
    <property type="match status" value="1"/>
</dbReference>
<dbReference type="InterPro" id="IPR046824">
    <property type="entry name" value="Mss51-like_C"/>
</dbReference>
<feature type="region of interest" description="Disordered" evidence="1">
    <location>
        <begin position="420"/>
        <end position="457"/>
    </location>
</feature>
<dbReference type="Gene3D" id="6.10.140.2220">
    <property type="match status" value="1"/>
</dbReference>
<evidence type="ECO:0000259" key="2">
    <source>
        <dbReference type="Pfam" id="PF20179"/>
    </source>
</evidence>
<feature type="compositionally biased region" description="Basic residues" evidence="1">
    <location>
        <begin position="441"/>
        <end position="457"/>
    </location>
</feature>
<dbReference type="AlphaFoldDB" id="A0A7S3Q0H7"/>
<accession>A0A7S3Q0H7</accession>
<dbReference type="PANTHER" id="PTHR28069">
    <property type="entry name" value="GH20023P"/>
    <property type="match status" value="1"/>
</dbReference>
<evidence type="ECO:0000256" key="1">
    <source>
        <dbReference type="SAM" id="MobiDB-lite"/>
    </source>
</evidence>
<evidence type="ECO:0000313" key="3">
    <source>
        <dbReference type="EMBL" id="CAE0461504.1"/>
    </source>
</evidence>
<gene>
    <name evidence="3" type="ORF">CDEB00056_LOCUS6345</name>
</gene>
<dbReference type="PANTHER" id="PTHR28069:SF2">
    <property type="entry name" value="GH20023P"/>
    <property type="match status" value="1"/>
</dbReference>
<name>A0A7S3Q0H7_9STRA</name>